<feature type="region of interest" description="Disordered" evidence="6">
    <location>
        <begin position="378"/>
        <end position="407"/>
    </location>
</feature>
<gene>
    <name evidence="9" type="ORF">Ccrd_008866</name>
</gene>
<dbReference type="InterPro" id="IPR051068">
    <property type="entry name" value="MFS_Domain-Containing_Protein"/>
</dbReference>
<dbReference type="InterPro" id="IPR036259">
    <property type="entry name" value="MFS_trans_sf"/>
</dbReference>
<dbReference type="GO" id="GO:0022857">
    <property type="term" value="F:transmembrane transporter activity"/>
    <property type="evidence" value="ECO:0007669"/>
    <property type="project" value="InterPro"/>
</dbReference>
<dbReference type="PROSITE" id="PS51382">
    <property type="entry name" value="SPX"/>
    <property type="match status" value="1"/>
</dbReference>
<keyword evidence="10" id="KW-1185">Reference proteome</keyword>
<feature type="transmembrane region" description="Helical" evidence="7">
    <location>
        <begin position="208"/>
        <end position="226"/>
    </location>
</feature>
<feature type="transmembrane region" description="Helical" evidence="7">
    <location>
        <begin position="503"/>
        <end position="526"/>
    </location>
</feature>
<feature type="transmembrane region" description="Helical" evidence="7">
    <location>
        <begin position="330"/>
        <end position="350"/>
    </location>
</feature>
<feature type="transmembrane region" description="Helical" evidence="7">
    <location>
        <begin position="446"/>
        <end position="465"/>
    </location>
</feature>
<feature type="transmembrane region" description="Helical" evidence="7">
    <location>
        <begin position="477"/>
        <end position="497"/>
    </location>
</feature>
<keyword evidence="4 7" id="KW-0472">Membrane</keyword>
<name>A0A103XED9_CYNCS</name>
<evidence type="ECO:0000313" key="10">
    <source>
        <dbReference type="Proteomes" id="UP000243975"/>
    </source>
</evidence>
<evidence type="ECO:0000256" key="2">
    <source>
        <dbReference type="ARBA" id="ARBA00022692"/>
    </source>
</evidence>
<keyword evidence="2 7" id="KW-0812">Transmembrane</keyword>
<dbReference type="PANTHER" id="PTHR23510:SF21">
    <property type="entry name" value="SPX DOMAIN-CONTAINING PROTEIN"/>
    <property type="match status" value="1"/>
</dbReference>
<dbReference type="Gramene" id="KVH89151">
    <property type="protein sequence ID" value="KVH89151"/>
    <property type="gene ID" value="Ccrd_008866"/>
</dbReference>
<dbReference type="Gene3D" id="1.20.1250.20">
    <property type="entry name" value="MFS general substrate transporter like domains"/>
    <property type="match status" value="1"/>
</dbReference>
<dbReference type="InterPro" id="IPR011701">
    <property type="entry name" value="MFS"/>
</dbReference>
<dbReference type="EMBL" id="LEKV01005307">
    <property type="protein sequence ID" value="KVH89151.1"/>
    <property type="molecule type" value="Genomic_DNA"/>
</dbReference>
<protein>
    <submittedName>
        <fullName evidence="9">Major facilitator superfamily domain, general substrate transporter</fullName>
    </submittedName>
</protein>
<accession>A0A103XED9</accession>
<comment type="similarity">
    <text evidence="5">Belongs to the major facilitator superfamily. Phosphate:H(+) symporter (TC 2.A.1.9) family.</text>
</comment>
<sequence length="598" mass="67298">MVAFGKKLKELQIQEWKEYYINYKLLKKKVKQYAQQNEVAVQDRDYVLSDFSRMLDEQIEKIVLFLLKQQGQLAIRLSGLADHSDDPLLHGPRYDSTMELRDAYREVGRDLLRVLFFVEMNAIVVGSISRNLADLQDDRRRYGSIYDQPTLSISDPMIESIKAAENRLMNSTDFLQYLGKHAFIMQDELPSPSSEEHAVNERYNFTSLLLNLANTFLYMVNTYIIVPTADNYSLSLGAAATVCGVVIGSMAVAQIFSSVYFSAWSNKSLGSARAVNRRYISDCVPPKLRMKASAGFVSASALGMACGPALACLFQRRFTIFRLTFNEDTLPGWFMAFAWFIYLLWLWLFFREPAFEKEEIIVQREASDTIVETGFSEPFLLGSGKNQEDEDEQHECDDDPSEELAEESHEPVQLIIYFMLKFAMEILLAESSVITSYYFIWSTSKVALFLACLGLTVLPVSIFVGSYISNVFEERQVLLASEIMVCLGIVLSFHVIVPYSAPQYILSALLTFVSAEVLEGVNLSLLSRVMSSRLSRGTYNGGLLSTEAGTLARVVADGTITLAGYWGMSRLLNITLLPSLVICISTIIATSSIYNTLY</sequence>
<comment type="subcellular location">
    <subcellularLocation>
        <location evidence="1">Membrane</location>
        <topology evidence="1">Multi-pass membrane protein</topology>
    </subcellularLocation>
</comment>
<evidence type="ECO:0000256" key="4">
    <source>
        <dbReference type="ARBA" id="ARBA00023136"/>
    </source>
</evidence>
<keyword evidence="3 7" id="KW-1133">Transmembrane helix</keyword>
<dbReference type="OMA" id="FIMQDEL"/>
<dbReference type="Proteomes" id="UP000243975">
    <property type="component" value="Unassembled WGS sequence"/>
</dbReference>
<feature type="domain" description="SPX" evidence="8">
    <location>
        <begin position="2"/>
        <end position="146"/>
    </location>
</feature>
<evidence type="ECO:0000259" key="8">
    <source>
        <dbReference type="PROSITE" id="PS51382"/>
    </source>
</evidence>
<evidence type="ECO:0000256" key="5">
    <source>
        <dbReference type="ARBA" id="ARBA00044504"/>
    </source>
</evidence>
<dbReference type="InterPro" id="IPR045264">
    <property type="entry name" value="SPXM_SPX_plant"/>
</dbReference>
<feature type="transmembrane region" description="Helical" evidence="7">
    <location>
        <begin position="414"/>
        <end position="440"/>
    </location>
</feature>
<evidence type="ECO:0000256" key="6">
    <source>
        <dbReference type="SAM" id="MobiDB-lite"/>
    </source>
</evidence>
<evidence type="ECO:0000256" key="7">
    <source>
        <dbReference type="SAM" id="Phobius"/>
    </source>
</evidence>
<feature type="transmembrane region" description="Helical" evidence="7">
    <location>
        <begin position="238"/>
        <end position="263"/>
    </location>
</feature>
<dbReference type="AlphaFoldDB" id="A0A103XED9"/>
<dbReference type="Pfam" id="PF07690">
    <property type="entry name" value="MFS_1"/>
    <property type="match status" value="1"/>
</dbReference>
<dbReference type="InterPro" id="IPR004331">
    <property type="entry name" value="SPX_dom"/>
</dbReference>
<feature type="compositionally biased region" description="Acidic residues" evidence="6">
    <location>
        <begin position="388"/>
        <end position="405"/>
    </location>
</feature>
<reference evidence="9 10" key="1">
    <citation type="journal article" date="2016" name="Sci. Rep.">
        <title>The genome sequence of the outbreeding globe artichoke constructed de novo incorporating a phase-aware low-pass sequencing strategy of F1 progeny.</title>
        <authorList>
            <person name="Scaglione D."/>
            <person name="Reyes-Chin-Wo S."/>
            <person name="Acquadro A."/>
            <person name="Froenicke L."/>
            <person name="Portis E."/>
            <person name="Beitel C."/>
            <person name="Tirone M."/>
            <person name="Mauro R."/>
            <person name="Lo Monaco A."/>
            <person name="Mauromicale G."/>
            <person name="Faccioli P."/>
            <person name="Cattivelli L."/>
            <person name="Rieseberg L."/>
            <person name="Michelmore R."/>
            <person name="Lanteri S."/>
        </authorList>
    </citation>
    <scope>NUCLEOTIDE SEQUENCE [LARGE SCALE GENOMIC DNA]</scope>
    <source>
        <strain evidence="9">2C</strain>
    </source>
</reference>
<comment type="caution">
    <text evidence="9">The sequence shown here is derived from an EMBL/GenBank/DDBJ whole genome shotgun (WGS) entry which is preliminary data.</text>
</comment>
<evidence type="ECO:0000313" key="9">
    <source>
        <dbReference type="EMBL" id="KVH89151.1"/>
    </source>
</evidence>
<evidence type="ECO:0000256" key="3">
    <source>
        <dbReference type="ARBA" id="ARBA00022989"/>
    </source>
</evidence>
<proteinExistence type="inferred from homology"/>
<feature type="transmembrane region" description="Helical" evidence="7">
    <location>
        <begin position="296"/>
        <end position="318"/>
    </location>
</feature>
<feature type="transmembrane region" description="Helical" evidence="7">
    <location>
        <begin position="571"/>
        <end position="594"/>
    </location>
</feature>
<dbReference type="CDD" id="cd14479">
    <property type="entry name" value="SPX-MFS_plant"/>
    <property type="match status" value="1"/>
</dbReference>
<dbReference type="GO" id="GO:0016020">
    <property type="term" value="C:membrane"/>
    <property type="evidence" value="ECO:0007669"/>
    <property type="project" value="UniProtKB-SubCell"/>
</dbReference>
<organism evidence="9 10">
    <name type="scientific">Cynara cardunculus var. scolymus</name>
    <name type="common">Globe artichoke</name>
    <name type="synonym">Cynara scolymus</name>
    <dbReference type="NCBI Taxonomy" id="59895"/>
    <lineage>
        <taxon>Eukaryota</taxon>
        <taxon>Viridiplantae</taxon>
        <taxon>Streptophyta</taxon>
        <taxon>Embryophyta</taxon>
        <taxon>Tracheophyta</taxon>
        <taxon>Spermatophyta</taxon>
        <taxon>Magnoliopsida</taxon>
        <taxon>eudicotyledons</taxon>
        <taxon>Gunneridae</taxon>
        <taxon>Pentapetalae</taxon>
        <taxon>asterids</taxon>
        <taxon>campanulids</taxon>
        <taxon>Asterales</taxon>
        <taxon>Asteraceae</taxon>
        <taxon>Carduoideae</taxon>
        <taxon>Cardueae</taxon>
        <taxon>Carduinae</taxon>
        <taxon>Cynara</taxon>
    </lineage>
</organism>
<evidence type="ECO:0000256" key="1">
    <source>
        <dbReference type="ARBA" id="ARBA00004141"/>
    </source>
</evidence>
<dbReference type="SUPFAM" id="SSF103473">
    <property type="entry name" value="MFS general substrate transporter"/>
    <property type="match status" value="1"/>
</dbReference>
<dbReference type="PANTHER" id="PTHR23510">
    <property type="entry name" value="INNER MEMBRANE TRANSPORT PROTEIN YAJR"/>
    <property type="match status" value="1"/>
</dbReference>